<evidence type="ECO:0000259" key="13">
    <source>
        <dbReference type="Pfam" id="PF20258"/>
    </source>
</evidence>
<keyword evidence="6" id="KW-0808">Transferase</keyword>
<dbReference type="EC" id="2.8.1.14" evidence="4"/>
<keyword evidence="7" id="KW-0819">tRNA processing</keyword>
<dbReference type="OrthoDB" id="3685at2759"/>
<dbReference type="STRING" id="34508.A0A4U8UX25"/>
<dbReference type="SUPFAM" id="SSF52402">
    <property type="entry name" value="Adenine nucleotide alpha hydrolases-like"/>
    <property type="match status" value="1"/>
</dbReference>
<proteinExistence type="inferred from homology"/>
<dbReference type="Proteomes" id="UP000298663">
    <property type="component" value="Unassembled WGS sequence"/>
</dbReference>
<dbReference type="GO" id="GO:0005739">
    <property type="term" value="C:mitochondrion"/>
    <property type="evidence" value="ECO:0007669"/>
    <property type="project" value="UniProtKB-SubCell"/>
</dbReference>
<keyword evidence="11" id="KW-1015">Disulfide bond</keyword>
<dbReference type="InterPro" id="IPR004506">
    <property type="entry name" value="MnmA-like"/>
</dbReference>
<name>A0A4U8UX25_STECR</name>
<evidence type="ECO:0000256" key="2">
    <source>
        <dbReference type="ARBA" id="ARBA00004173"/>
    </source>
</evidence>
<keyword evidence="10" id="KW-0694">RNA-binding</keyword>
<dbReference type="PANTHER" id="PTHR11933:SF5">
    <property type="entry name" value="MITOCHONDRIAL TRNA-SPECIFIC 2-THIOURIDYLASE 1"/>
    <property type="match status" value="1"/>
</dbReference>
<evidence type="ECO:0000256" key="6">
    <source>
        <dbReference type="ARBA" id="ARBA00022679"/>
    </source>
</evidence>
<keyword evidence="8" id="KW-0547">Nucleotide-binding</keyword>
<accession>A0A4U8UX25</accession>
<evidence type="ECO:0000256" key="3">
    <source>
        <dbReference type="ARBA" id="ARBA00006191"/>
    </source>
</evidence>
<dbReference type="EMBL" id="AZBU02000001">
    <property type="protein sequence ID" value="TMS37594.1"/>
    <property type="molecule type" value="Genomic_DNA"/>
</dbReference>
<dbReference type="GO" id="GO:0061708">
    <property type="term" value="F:tRNA-5-taurinomethyluridine 2-sulfurtransferase"/>
    <property type="evidence" value="ECO:0007669"/>
    <property type="project" value="UniProtKB-EC"/>
</dbReference>
<evidence type="ECO:0000256" key="7">
    <source>
        <dbReference type="ARBA" id="ARBA00022694"/>
    </source>
</evidence>
<dbReference type="Gene3D" id="2.30.30.280">
    <property type="entry name" value="Adenine nucleotide alpha hydrolases-like domains"/>
    <property type="match status" value="1"/>
</dbReference>
<keyword evidence="5" id="KW-0820">tRNA-binding</keyword>
<organism evidence="15 16">
    <name type="scientific">Steinernema carpocapsae</name>
    <name type="common">Entomopathogenic nematode</name>
    <dbReference type="NCBI Taxonomy" id="34508"/>
    <lineage>
        <taxon>Eukaryota</taxon>
        <taxon>Metazoa</taxon>
        <taxon>Ecdysozoa</taxon>
        <taxon>Nematoda</taxon>
        <taxon>Chromadorea</taxon>
        <taxon>Rhabditida</taxon>
        <taxon>Tylenchina</taxon>
        <taxon>Panagrolaimomorpha</taxon>
        <taxon>Strongyloidoidea</taxon>
        <taxon>Steinernematidae</taxon>
        <taxon>Steinernema</taxon>
    </lineage>
</organism>
<dbReference type="GO" id="GO:0002143">
    <property type="term" value="P:tRNA wobble position uridine thiolation"/>
    <property type="evidence" value="ECO:0007669"/>
    <property type="project" value="TreeGrafter"/>
</dbReference>
<dbReference type="Pfam" id="PF20259">
    <property type="entry name" value="tRNA_Me_trans_M"/>
    <property type="match status" value="1"/>
</dbReference>
<reference evidence="15 16" key="1">
    <citation type="journal article" date="2015" name="Genome Biol.">
        <title>Comparative genomics of Steinernema reveals deeply conserved gene regulatory networks.</title>
        <authorList>
            <person name="Dillman A.R."/>
            <person name="Macchietto M."/>
            <person name="Porter C.F."/>
            <person name="Rogers A."/>
            <person name="Williams B."/>
            <person name="Antoshechkin I."/>
            <person name="Lee M.M."/>
            <person name="Goodwin Z."/>
            <person name="Lu X."/>
            <person name="Lewis E.E."/>
            <person name="Goodrich-Blair H."/>
            <person name="Stock S.P."/>
            <person name="Adams B.J."/>
            <person name="Sternberg P.W."/>
            <person name="Mortazavi A."/>
        </authorList>
    </citation>
    <scope>NUCLEOTIDE SEQUENCE [LARGE SCALE GENOMIC DNA]</scope>
    <source>
        <strain evidence="15 16">ALL</strain>
    </source>
</reference>
<reference evidence="15 16" key="2">
    <citation type="journal article" date="2019" name="G3 (Bethesda)">
        <title>Hybrid Assembly of the Genome of the Entomopathogenic Nematode Steinernema carpocapsae Identifies the X-Chromosome.</title>
        <authorList>
            <person name="Serra L."/>
            <person name="Macchietto M."/>
            <person name="Macias-Munoz A."/>
            <person name="McGill C.J."/>
            <person name="Rodriguez I.M."/>
            <person name="Rodriguez B."/>
            <person name="Murad R."/>
            <person name="Mortazavi A."/>
        </authorList>
    </citation>
    <scope>NUCLEOTIDE SEQUENCE [LARGE SCALE GENOMIC DNA]</scope>
    <source>
        <strain evidence="15 16">ALL</strain>
    </source>
</reference>
<keyword evidence="16" id="KW-1185">Reference proteome</keyword>
<dbReference type="GO" id="GO:0005524">
    <property type="term" value="F:ATP binding"/>
    <property type="evidence" value="ECO:0007669"/>
    <property type="project" value="UniProtKB-KW"/>
</dbReference>
<dbReference type="CDD" id="cd01998">
    <property type="entry name" value="MnmA_TRMU-like"/>
    <property type="match status" value="1"/>
</dbReference>
<evidence type="ECO:0000313" key="16">
    <source>
        <dbReference type="Proteomes" id="UP000298663"/>
    </source>
</evidence>
<gene>
    <name evidence="15" type="ORF">L596_004493</name>
</gene>
<dbReference type="PANTHER" id="PTHR11933">
    <property type="entry name" value="TRNA 5-METHYLAMINOMETHYL-2-THIOURIDYLATE -METHYLTRANSFERASE"/>
    <property type="match status" value="1"/>
</dbReference>
<evidence type="ECO:0000256" key="5">
    <source>
        <dbReference type="ARBA" id="ARBA00022555"/>
    </source>
</evidence>
<dbReference type="Pfam" id="PF03054">
    <property type="entry name" value="tRNA_Me_trans"/>
    <property type="match status" value="1"/>
</dbReference>
<dbReference type="Gene3D" id="3.40.50.620">
    <property type="entry name" value="HUPs"/>
    <property type="match status" value="1"/>
</dbReference>
<comment type="subcellular location">
    <subcellularLocation>
        <location evidence="2">Mitochondrion</location>
    </subcellularLocation>
</comment>
<dbReference type="FunFam" id="3.40.50.620:FF:000104">
    <property type="entry name" value="Mitochondrial tRNA-specific 2-thiouridylase 1"/>
    <property type="match status" value="1"/>
</dbReference>
<sequence>MSGGVDSAVSAFLLKERGFDVVGVYMVNWDHVDEGSTHCPRTKDQADAQTVCDQLGIKLHVVNFVKEYWTNVFTPFLTNYRLGRTVVSDIACNTVIKFDLLHQYAFGELHVDAVATGHFARTSQGDFLEKSSGGKPVHLITPVDPLKDQTYFLSGLKSEQLQRSMFPVGSLLKTQVRTIAENERCLSTVAKKAESMGICFVGKRKNFESFLDQYIEPKPGVIMDKRSGIIVSDHKGLHHFTLGKRVRVKPEVCQSPDGLFVCELDPESNTVYVCRGSANPLLYACSFIIEGINWISGTVSKRTLSFRLQRTHPVLPCEVIHLSEGKSRVIPLYPIRAAAPGQTCVFYENDICLGGGQIVEVSETL</sequence>
<feature type="domain" description="tRNA-specific 2-thiouridylase MnmA-like C-terminal" evidence="13">
    <location>
        <begin position="287"/>
        <end position="358"/>
    </location>
</feature>
<dbReference type="InterPro" id="IPR046884">
    <property type="entry name" value="MnmA-like_central"/>
</dbReference>
<comment type="catalytic activity">
    <reaction evidence="12">
        <text>5-taurinomethyluridine(34) in tRNA + S-sulfanyl-L-cysteinyl-[protein] + AH2 + ATP = 5-taurinomethyl-2-thiouridine(34) in tRNA + L-cysteinyl-[protein] + A + AMP + diphosphate + H(+)</text>
        <dbReference type="Rhea" id="RHEA:47040"/>
        <dbReference type="Rhea" id="RHEA-COMP:10131"/>
        <dbReference type="Rhea" id="RHEA-COMP:11726"/>
        <dbReference type="Rhea" id="RHEA-COMP:11732"/>
        <dbReference type="Rhea" id="RHEA-COMP:11733"/>
        <dbReference type="ChEBI" id="CHEBI:13193"/>
        <dbReference type="ChEBI" id="CHEBI:15378"/>
        <dbReference type="ChEBI" id="CHEBI:17499"/>
        <dbReference type="ChEBI" id="CHEBI:29950"/>
        <dbReference type="ChEBI" id="CHEBI:30616"/>
        <dbReference type="ChEBI" id="CHEBI:33019"/>
        <dbReference type="ChEBI" id="CHEBI:61963"/>
        <dbReference type="ChEBI" id="CHEBI:87171"/>
        <dbReference type="ChEBI" id="CHEBI:87172"/>
        <dbReference type="ChEBI" id="CHEBI:456215"/>
        <dbReference type="EC" id="2.8.1.14"/>
    </reaction>
</comment>
<evidence type="ECO:0000256" key="1">
    <source>
        <dbReference type="ARBA" id="ARBA00003986"/>
    </source>
</evidence>
<keyword evidence="9" id="KW-0067">ATP-binding</keyword>
<evidence type="ECO:0000256" key="4">
    <source>
        <dbReference type="ARBA" id="ARBA00011953"/>
    </source>
</evidence>
<dbReference type="Gene3D" id="2.40.30.10">
    <property type="entry name" value="Translation factors"/>
    <property type="match status" value="1"/>
</dbReference>
<dbReference type="GO" id="GO:0000049">
    <property type="term" value="F:tRNA binding"/>
    <property type="evidence" value="ECO:0007669"/>
    <property type="project" value="UniProtKB-KW"/>
</dbReference>
<dbReference type="NCBIfam" id="NF001138">
    <property type="entry name" value="PRK00143.1"/>
    <property type="match status" value="1"/>
</dbReference>
<evidence type="ECO:0000313" key="15">
    <source>
        <dbReference type="EMBL" id="TMS37594.1"/>
    </source>
</evidence>
<evidence type="ECO:0000256" key="9">
    <source>
        <dbReference type="ARBA" id="ARBA00022840"/>
    </source>
</evidence>
<dbReference type="InterPro" id="IPR014729">
    <property type="entry name" value="Rossmann-like_a/b/a_fold"/>
</dbReference>
<dbReference type="Pfam" id="PF20258">
    <property type="entry name" value="tRNA_Me_trans_C"/>
    <property type="match status" value="1"/>
</dbReference>
<evidence type="ECO:0000256" key="11">
    <source>
        <dbReference type="ARBA" id="ARBA00023157"/>
    </source>
</evidence>
<evidence type="ECO:0000256" key="12">
    <source>
        <dbReference type="ARBA" id="ARBA00049564"/>
    </source>
</evidence>
<comment type="caution">
    <text evidence="15">The sequence shown here is derived from an EMBL/GenBank/DDBJ whole genome shotgun (WGS) entry which is preliminary data.</text>
</comment>
<dbReference type="InterPro" id="IPR023382">
    <property type="entry name" value="MnmA-like_central_sf"/>
</dbReference>
<feature type="domain" description="tRNA-specific 2-thiouridylase MnmA-like central" evidence="14">
    <location>
        <begin position="209"/>
        <end position="275"/>
    </location>
</feature>
<protein>
    <recommendedName>
        <fullName evidence="4">tRNA-5-taurinomethyluridine 2-sulfurtransferase</fullName>
        <ecNumber evidence="4">2.8.1.14</ecNumber>
    </recommendedName>
</protein>
<dbReference type="NCBIfam" id="TIGR00420">
    <property type="entry name" value="trmU"/>
    <property type="match status" value="1"/>
</dbReference>
<comment type="similarity">
    <text evidence="3">Belongs to the MnmA/TRMU family.</text>
</comment>
<dbReference type="AlphaFoldDB" id="A0A4U8UX25"/>
<evidence type="ECO:0000259" key="14">
    <source>
        <dbReference type="Pfam" id="PF20259"/>
    </source>
</evidence>
<dbReference type="InterPro" id="IPR046885">
    <property type="entry name" value="MnmA-like_C"/>
</dbReference>
<evidence type="ECO:0000256" key="8">
    <source>
        <dbReference type="ARBA" id="ARBA00022741"/>
    </source>
</evidence>
<evidence type="ECO:0000256" key="10">
    <source>
        <dbReference type="ARBA" id="ARBA00022884"/>
    </source>
</evidence>
<comment type="function">
    <text evidence="1">Catalyzes the 2-thiolation of uridine at the wobble position (U34) of mitochondrial tRNA(Lys), tRNA(Glu) and tRNA(Gln). Required for the formation of 5-taurinomethyl-2-thiouridine (tm5s2U) of mitochondrial tRNA(Lys), tRNA(Glu), and tRNA(Gln) at the wobble position. ATP is required to activate the C2 atom of the wobble base.</text>
</comment>